<sequence>MGFSGIYAILQNYAECAYVQFTKLDVRPNSARPNNGRPKAFGSERTSTFVRLSMGRSSKQCLSSVRSSERSSIERLSFPASVRPDYERSSRLLSSERSSRMCPLAYDLKFSVERSAFERIHRTTSSSLLPDHSPPIRSFLPLNHCSFEQSRFRIKPYDFNQTILESRVPSSLDTSSVSPIQNLRIHGSNRFFSCFSVLQLDQAQISRRLLIQLKPSAIR</sequence>
<organism evidence="1 2">
    <name type="scientific">Phaseolus angularis</name>
    <name type="common">Azuki bean</name>
    <name type="synonym">Vigna angularis</name>
    <dbReference type="NCBI Taxonomy" id="3914"/>
    <lineage>
        <taxon>Eukaryota</taxon>
        <taxon>Viridiplantae</taxon>
        <taxon>Streptophyta</taxon>
        <taxon>Embryophyta</taxon>
        <taxon>Tracheophyta</taxon>
        <taxon>Spermatophyta</taxon>
        <taxon>Magnoliopsida</taxon>
        <taxon>eudicotyledons</taxon>
        <taxon>Gunneridae</taxon>
        <taxon>Pentapetalae</taxon>
        <taxon>rosids</taxon>
        <taxon>fabids</taxon>
        <taxon>Fabales</taxon>
        <taxon>Fabaceae</taxon>
        <taxon>Papilionoideae</taxon>
        <taxon>50 kb inversion clade</taxon>
        <taxon>NPAAA clade</taxon>
        <taxon>indigoferoid/millettioid clade</taxon>
        <taxon>Phaseoleae</taxon>
        <taxon>Vigna</taxon>
    </lineage>
</organism>
<dbReference type="Gramene" id="KOM34760">
    <property type="protein sequence ID" value="KOM34760"/>
    <property type="gene ID" value="LR48_Vigan02g091000"/>
</dbReference>
<evidence type="ECO:0000313" key="2">
    <source>
        <dbReference type="Proteomes" id="UP000053144"/>
    </source>
</evidence>
<gene>
    <name evidence="1" type="ORF">LR48_Vigan02g091000</name>
</gene>
<dbReference type="Proteomes" id="UP000053144">
    <property type="component" value="Chromosome 2"/>
</dbReference>
<proteinExistence type="predicted"/>
<name>A0A0L9TW33_PHAAN</name>
<evidence type="ECO:0000313" key="1">
    <source>
        <dbReference type="EMBL" id="KOM34760.1"/>
    </source>
</evidence>
<accession>A0A0L9TW33</accession>
<dbReference type="AlphaFoldDB" id="A0A0L9TW33"/>
<protein>
    <submittedName>
        <fullName evidence="1">Uncharacterized protein</fullName>
    </submittedName>
</protein>
<dbReference type="EMBL" id="CM003372">
    <property type="protein sequence ID" value="KOM34760.1"/>
    <property type="molecule type" value="Genomic_DNA"/>
</dbReference>
<reference evidence="2" key="1">
    <citation type="journal article" date="2015" name="Proc. Natl. Acad. Sci. U.S.A.">
        <title>Genome sequencing of adzuki bean (Vigna angularis) provides insight into high starch and low fat accumulation and domestication.</title>
        <authorList>
            <person name="Yang K."/>
            <person name="Tian Z."/>
            <person name="Chen C."/>
            <person name="Luo L."/>
            <person name="Zhao B."/>
            <person name="Wang Z."/>
            <person name="Yu L."/>
            <person name="Li Y."/>
            <person name="Sun Y."/>
            <person name="Li W."/>
            <person name="Chen Y."/>
            <person name="Li Y."/>
            <person name="Zhang Y."/>
            <person name="Ai D."/>
            <person name="Zhao J."/>
            <person name="Shang C."/>
            <person name="Ma Y."/>
            <person name="Wu B."/>
            <person name="Wang M."/>
            <person name="Gao L."/>
            <person name="Sun D."/>
            <person name="Zhang P."/>
            <person name="Guo F."/>
            <person name="Wang W."/>
            <person name="Li Y."/>
            <person name="Wang J."/>
            <person name="Varshney R.K."/>
            <person name="Wang J."/>
            <person name="Ling H.Q."/>
            <person name="Wan P."/>
        </authorList>
    </citation>
    <scope>NUCLEOTIDE SEQUENCE</scope>
    <source>
        <strain evidence="2">cv. Jingnong 6</strain>
    </source>
</reference>